<evidence type="ECO:0000313" key="12">
    <source>
        <dbReference type="Proteomes" id="UP000322000"/>
    </source>
</evidence>
<dbReference type="GO" id="GO:0005829">
    <property type="term" value="C:cytosol"/>
    <property type="evidence" value="ECO:0007669"/>
    <property type="project" value="TreeGrafter"/>
</dbReference>
<evidence type="ECO:0000256" key="4">
    <source>
        <dbReference type="ARBA" id="ARBA00022741"/>
    </source>
</evidence>
<dbReference type="InterPro" id="IPR050168">
    <property type="entry name" value="AAA_ATPase_domain"/>
</dbReference>
<keyword evidence="7" id="KW-0472">Membrane</keyword>
<keyword evidence="6" id="KW-0067">ATP-binding</keyword>
<comment type="similarity">
    <text evidence="2">Belongs to the AAA ATPase family.</text>
</comment>
<dbReference type="GO" id="GO:0016887">
    <property type="term" value="F:ATP hydrolysis activity"/>
    <property type="evidence" value="ECO:0007669"/>
    <property type="project" value="InterPro"/>
</dbReference>
<dbReference type="InterPro" id="IPR003593">
    <property type="entry name" value="AAA+_ATPase"/>
</dbReference>
<evidence type="ECO:0000256" key="2">
    <source>
        <dbReference type="ARBA" id="ARBA00006914"/>
    </source>
</evidence>
<name>A0A7E5WRA0_TRINI</name>
<keyword evidence="4" id="KW-0547">Nucleotide-binding</keyword>
<dbReference type="PANTHER" id="PTHR23077:SF9">
    <property type="entry name" value="PEROXISOMAL ATPASE PEX6"/>
    <property type="match status" value="1"/>
</dbReference>
<dbReference type="InterPro" id="IPR027417">
    <property type="entry name" value="P-loop_NTPase"/>
</dbReference>
<keyword evidence="3" id="KW-0962">Peroxisome biogenesis</keyword>
<feature type="domain" description="AAA+ ATPase" evidence="11">
    <location>
        <begin position="376"/>
        <end position="509"/>
    </location>
</feature>
<dbReference type="SUPFAM" id="SSF52540">
    <property type="entry name" value="P-loop containing nucleoside triphosphate hydrolases"/>
    <property type="match status" value="2"/>
</dbReference>
<reference evidence="13" key="1">
    <citation type="submission" date="2025-08" db="UniProtKB">
        <authorList>
            <consortium name="RefSeq"/>
        </authorList>
    </citation>
    <scope>IDENTIFICATION</scope>
</reference>
<dbReference type="RefSeq" id="XP_026743288.1">
    <property type="nucleotide sequence ID" value="XM_026887487.1"/>
</dbReference>
<dbReference type="FunFam" id="3.40.50.300:FF:000109">
    <property type="entry name" value="Peroxisomal biogenesis factor 6"/>
    <property type="match status" value="1"/>
</dbReference>
<dbReference type="InParanoid" id="A0A7E5WRA0"/>
<evidence type="ECO:0000313" key="13">
    <source>
        <dbReference type="RefSeq" id="XP_026743288.1"/>
    </source>
</evidence>
<evidence type="ECO:0000259" key="11">
    <source>
        <dbReference type="SMART" id="SM00382"/>
    </source>
</evidence>
<dbReference type="InterPro" id="IPR003959">
    <property type="entry name" value="ATPase_AAA_core"/>
</dbReference>
<comment type="catalytic activity">
    <reaction evidence="10">
        <text>ATP + H2O = ADP + phosphate + H(+)</text>
        <dbReference type="Rhea" id="RHEA:13065"/>
        <dbReference type="ChEBI" id="CHEBI:15377"/>
        <dbReference type="ChEBI" id="CHEBI:15378"/>
        <dbReference type="ChEBI" id="CHEBI:30616"/>
        <dbReference type="ChEBI" id="CHEBI:43474"/>
        <dbReference type="ChEBI" id="CHEBI:456216"/>
    </reaction>
    <physiologicalReaction direction="left-to-right" evidence="10">
        <dbReference type="Rhea" id="RHEA:13066"/>
    </physiologicalReaction>
</comment>
<dbReference type="Gene3D" id="1.10.8.60">
    <property type="match status" value="1"/>
</dbReference>
<dbReference type="Proteomes" id="UP000322000">
    <property type="component" value="Chromosome 23"/>
</dbReference>
<evidence type="ECO:0000256" key="6">
    <source>
        <dbReference type="ARBA" id="ARBA00022840"/>
    </source>
</evidence>
<protein>
    <recommendedName>
        <fullName evidence="8">Peroxisomal ATPase PEX6</fullName>
    </recommendedName>
    <alternativeName>
        <fullName evidence="9">Peroxin-6</fullName>
    </alternativeName>
</protein>
<evidence type="ECO:0000256" key="10">
    <source>
        <dbReference type="ARBA" id="ARBA00048778"/>
    </source>
</evidence>
<dbReference type="GeneID" id="113504967"/>
<dbReference type="KEGG" id="tnl:113504967"/>
<evidence type="ECO:0000256" key="3">
    <source>
        <dbReference type="ARBA" id="ARBA00022593"/>
    </source>
</evidence>
<evidence type="ECO:0000256" key="8">
    <source>
        <dbReference type="ARBA" id="ARBA00034811"/>
    </source>
</evidence>
<keyword evidence="12" id="KW-1185">Reference proteome</keyword>
<feature type="domain" description="AAA+ ATPase" evidence="11">
    <location>
        <begin position="665"/>
        <end position="809"/>
    </location>
</feature>
<dbReference type="Pfam" id="PF00004">
    <property type="entry name" value="AAA"/>
    <property type="match status" value="2"/>
</dbReference>
<dbReference type="AlphaFoldDB" id="A0A7E5WRA0"/>
<sequence length="916" mass="102970">MNEQTSRKLWVIKFCLKVVYPKYNYYYFLVYLAIRYRIWNQKRNPNREDMDAFEIKTLPPHIMKTFLKERLEDNLPVLINKCIVISKEQFIQLGSENLFYLDNGVLWVGLKLTASERRKHKANVNENKEIKFNLHFMTSELHKKLWTGSDKSDIDNLRIVPIVGSRHVSENVAFTNEIEVFNINSCFGLNAAKDISVTFHPVPCLDSAPKIAAVAEVSLIVNDYDLANDFIKEVLSNHFEVPKLVSTNDIICIDLTPDMTAKYHYKYLDLVNSTGRLYFKCKKLSSDAEVTNESKDKVVHAFFIVKGVTQLTLGENIHSLKPKDEYFKPPLYKNSNVISQLCPTGLKEKFNQIQETIYPFLTGELDDLLSSMSSPIIPMLLLTGATGSGRYLLVKILAKYNGMNCLAIDCNALQSSTAKQTESKINSTVQKAKAAAPVIVVLDNFEVFAVDPENNEDCRVLEYFMNTITDLYQNYTKHPIVFIAITERQDLKPNVLRLFLEKFHIPRLNAQQRYEMLEWLATVMQLNIDGEEIVPTKNFYPHEDLVSLSKSSKDVLQRVAAKTETFLYGDIDTLLHFAIRESYLKQRNGYNQLPPDPNLHLVQEEDFNSALESIRGLQSQHLDAPKIPKVYWKDIGGLDTLKKELLKTIEFPIKYPHLFKNSSLKRSGILLYGPPGCGKTLVAKAVSTELNVSFLSVKGPELLNMYIGQSEENVRKVFESARASSPCIVFLDELDALAPRRGAAGDSGGASDRVVSQLLAELDGVASGEDADTTSFVFIMGATNRPDLLEQSLLRPGRLDKLIYVGPYCGLEEKTCVLKALCRNNKVREEVDLSAVAAALPDSCTGADLLQVVSTARAAAVRALVAKLHAGAVKESELSPDSVIIGATELLHAVESFRPSVTPEELAYYESLKTQM</sequence>
<dbReference type="Gene3D" id="3.40.50.300">
    <property type="entry name" value="P-loop containing nucleotide triphosphate hydrolases"/>
    <property type="match status" value="2"/>
</dbReference>
<keyword evidence="5" id="KW-0378">Hydrolase</keyword>
<dbReference type="PANTHER" id="PTHR23077">
    <property type="entry name" value="AAA-FAMILY ATPASE"/>
    <property type="match status" value="1"/>
</dbReference>
<evidence type="ECO:0000256" key="5">
    <source>
        <dbReference type="ARBA" id="ARBA00022801"/>
    </source>
</evidence>
<dbReference type="SMART" id="SM00382">
    <property type="entry name" value="AAA"/>
    <property type="match status" value="2"/>
</dbReference>
<accession>A0A7E5WRA0</accession>
<dbReference type="GO" id="GO:0016558">
    <property type="term" value="P:protein import into peroxisome matrix"/>
    <property type="evidence" value="ECO:0007669"/>
    <property type="project" value="TreeGrafter"/>
</dbReference>
<dbReference type="GO" id="GO:0005778">
    <property type="term" value="C:peroxisomal membrane"/>
    <property type="evidence" value="ECO:0007669"/>
    <property type="project" value="TreeGrafter"/>
</dbReference>
<proteinExistence type="inferred from homology"/>
<dbReference type="OrthoDB" id="2187at2759"/>
<gene>
    <name evidence="13" type="primary">LOC113504967</name>
</gene>
<evidence type="ECO:0000256" key="9">
    <source>
        <dbReference type="ARBA" id="ARBA00034920"/>
    </source>
</evidence>
<evidence type="ECO:0000256" key="1">
    <source>
        <dbReference type="ARBA" id="ARBA00004370"/>
    </source>
</evidence>
<dbReference type="GO" id="GO:0005524">
    <property type="term" value="F:ATP binding"/>
    <property type="evidence" value="ECO:0007669"/>
    <property type="project" value="UniProtKB-KW"/>
</dbReference>
<dbReference type="FunCoup" id="A0A7E5WRA0">
    <property type="interactions" value="806"/>
</dbReference>
<organism evidence="12 13">
    <name type="scientific">Trichoplusia ni</name>
    <name type="common">Cabbage looper</name>
    <dbReference type="NCBI Taxonomy" id="7111"/>
    <lineage>
        <taxon>Eukaryota</taxon>
        <taxon>Metazoa</taxon>
        <taxon>Ecdysozoa</taxon>
        <taxon>Arthropoda</taxon>
        <taxon>Hexapoda</taxon>
        <taxon>Insecta</taxon>
        <taxon>Pterygota</taxon>
        <taxon>Neoptera</taxon>
        <taxon>Endopterygota</taxon>
        <taxon>Lepidoptera</taxon>
        <taxon>Glossata</taxon>
        <taxon>Ditrysia</taxon>
        <taxon>Noctuoidea</taxon>
        <taxon>Noctuidae</taxon>
        <taxon>Plusiinae</taxon>
        <taxon>Trichoplusia</taxon>
    </lineage>
</organism>
<evidence type="ECO:0000256" key="7">
    <source>
        <dbReference type="ARBA" id="ARBA00023136"/>
    </source>
</evidence>
<comment type="subcellular location">
    <subcellularLocation>
        <location evidence="1">Membrane</location>
    </subcellularLocation>
</comment>